<proteinExistence type="predicted"/>
<name>A0A0B6Y705_9EUPU</name>
<feature type="non-terminal residue" evidence="1">
    <location>
        <position position="54"/>
    </location>
</feature>
<gene>
    <name evidence="1" type="primary">ORF13883</name>
</gene>
<accession>A0A0B6Y705</accession>
<protein>
    <submittedName>
        <fullName evidence="1">Uncharacterized protein</fullName>
    </submittedName>
</protein>
<evidence type="ECO:0000313" key="1">
    <source>
        <dbReference type="EMBL" id="CEK51611.1"/>
    </source>
</evidence>
<dbReference type="EMBL" id="HACG01004746">
    <property type="protein sequence ID" value="CEK51611.1"/>
    <property type="molecule type" value="Transcribed_RNA"/>
</dbReference>
<reference evidence="1" key="1">
    <citation type="submission" date="2014-12" db="EMBL/GenBank/DDBJ databases">
        <title>Insight into the proteome of Arion vulgaris.</title>
        <authorList>
            <person name="Aradska J."/>
            <person name="Bulat T."/>
            <person name="Smidak R."/>
            <person name="Sarate P."/>
            <person name="Gangsoo J."/>
            <person name="Sialana F."/>
            <person name="Bilban M."/>
            <person name="Lubec G."/>
        </authorList>
    </citation>
    <scope>NUCLEOTIDE SEQUENCE</scope>
    <source>
        <tissue evidence="1">Skin</tissue>
    </source>
</reference>
<organism evidence="1">
    <name type="scientific">Arion vulgaris</name>
    <dbReference type="NCBI Taxonomy" id="1028688"/>
    <lineage>
        <taxon>Eukaryota</taxon>
        <taxon>Metazoa</taxon>
        <taxon>Spiralia</taxon>
        <taxon>Lophotrochozoa</taxon>
        <taxon>Mollusca</taxon>
        <taxon>Gastropoda</taxon>
        <taxon>Heterobranchia</taxon>
        <taxon>Euthyneura</taxon>
        <taxon>Panpulmonata</taxon>
        <taxon>Eupulmonata</taxon>
        <taxon>Stylommatophora</taxon>
        <taxon>Helicina</taxon>
        <taxon>Arionoidea</taxon>
        <taxon>Arionidae</taxon>
        <taxon>Arion</taxon>
    </lineage>
</organism>
<dbReference type="AlphaFoldDB" id="A0A0B6Y705"/>
<sequence length="54" mass="6382">MHHIWLHFKYLFRKFMGASVAWRYDARLSLQQGCFTSETFGIFSSGPSPIRDEQ</sequence>